<feature type="transmembrane region" description="Helical" evidence="1">
    <location>
        <begin position="21"/>
        <end position="40"/>
    </location>
</feature>
<dbReference type="EMBL" id="JACSQF010000017">
    <property type="protein sequence ID" value="MBD7982101.1"/>
    <property type="molecule type" value="Genomic_DNA"/>
</dbReference>
<sequence length="101" mass="10927">MARKPRREPTETEKLGSVSSFVGMLVGLPTAVALVVALFLDLPDAVVWTFAGLFVVGLLASLVLDVVEAVRHRAGAWGVLWAGVSSPFRYAFGWLRVLPTF</sequence>
<protein>
    <submittedName>
        <fullName evidence="2">Uncharacterized protein</fullName>
    </submittedName>
</protein>
<organism evidence="2 3">
    <name type="scientific">Oerskovia merdavium</name>
    <dbReference type="NCBI Taxonomy" id="2762227"/>
    <lineage>
        <taxon>Bacteria</taxon>
        <taxon>Bacillati</taxon>
        <taxon>Actinomycetota</taxon>
        <taxon>Actinomycetes</taxon>
        <taxon>Micrococcales</taxon>
        <taxon>Cellulomonadaceae</taxon>
        <taxon>Oerskovia</taxon>
    </lineage>
</organism>
<feature type="transmembrane region" description="Helical" evidence="1">
    <location>
        <begin position="74"/>
        <end position="92"/>
    </location>
</feature>
<feature type="transmembrane region" description="Helical" evidence="1">
    <location>
        <begin position="46"/>
        <end position="67"/>
    </location>
</feature>
<accession>A0ABR8U265</accession>
<keyword evidence="1" id="KW-1133">Transmembrane helix</keyword>
<keyword evidence="1" id="KW-0472">Membrane</keyword>
<evidence type="ECO:0000313" key="3">
    <source>
        <dbReference type="Proteomes" id="UP000655570"/>
    </source>
</evidence>
<evidence type="ECO:0000256" key="1">
    <source>
        <dbReference type="SAM" id="Phobius"/>
    </source>
</evidence>
<reference evidence="2 3" key="1">
    <citation type="submission" date="2020-08" db="EMBL/GenBank/DDBJ databases">
        <title>A Genomic Blueprint of the Chicken Gut Microbiome.</title>
        <authorList>
            <person name="Gilroy R."/>
            <person name="Ravi A."/>
            <person name="Getino M."/>
            <person name="Pursley I."/>
            <person name="Horton D.L."/>
            <person name="Alikhan N.-F."/>
            <person name="Baker D."/>
            <person name="Gharbi K."/>
            <person name="Hall N."/>
            <person name="Watson M."/>
            <person name="Adriaenssens E.M."/>
            <person name="Foster-Nyarko E."/>
            <person name="Jarju S."/>
            <person name="Secka A."/>
            <person name="Antonio M."/>
            <person name="Oren A."/>
            <person name="Chaudhuri R."/>
            <person name="La Ragione R.M."/>
            <person name="Hildebrand F."/>
            <person name="Pallen M.J."/>
        </authorList>
    </citation>
    <scope>NUCLEOTIDE SEQUENCE [LARGE SCALE GENOMIC DNA]</scope>
    <source>
        <strain evidence="2 3">Sa2CUA9</strain>
    </source>
</reference>
<gene>
    <name evidence="2" type="ORF">H9641_15450</name>
</gene>
<proteinExistence type="predicted"/>
<evidence type="ECO:0000313" key="2">
    <source>
        <dbReference type="EMBL" id="MBD7982101.1"/>
    </source>
</evidence>
<dbReference type="Proteomes" id="UP000655570">
    <property type="component" value="Unassembled WGS sequence"/>
</dbReference>
<keyword evidence="3" id="KW-1185">Reference proteome</keyword>
<keyword evidence="1" id="KW-0812">Transmembrane</keyword>
<comment type="caution">
    <text evidence="2">The sequence shown here is derived from an EMBL/GenBank/DDBJ whole genome shotgun (WGS) entry which is preliminary data.</text>
</comment>
<name>A0ABR8U265_9CELL</name>
<dbReference type="RefSeq" id="WP_191805321.1">
    <property type="nucleotide sequence ID" value="NZ_JACSQF010000017.1"/>
</dbReference>